<gene>
    <name evidence="2" type="ORF">ColLi_01256</name>
</gene>
<evidence type="ECO:0000313" key="2">
    <source>
        <dbReference type="EMBL" id="GJC78418.1"/>
    </source>
</evidence>
<dbReference type="PROSITE" id="PS50097">
    <property type="entry name" value="BTB"/>
    <property type="match status" value="1"/>
</dbReference>
<evidence type="ECO:0000259" key="1">
    <source>
        <dbReference type="PROSITE" id="PS50097"/>
    </source>
</evidence>
<protein>
    <recommendedName>
        <fullName evidence="1">BTB domain-containing protein</fullName>
    </recommendedName>
</protein>
<organism evidence="2 3">
    <name type="scientific">Colletotrichum liriopes</name>
    <dbReference type="NCBI Taxonomy" id="708192"/>
    <lineage>
        <taxon>Eukaryota</taxon>
        <taxon>Fungi</taxon>
        <taxon>Dikarya</taxon>
        <taxon>Ascomycota</taxon>
        <taxon>Pezizomycotina</taxon>
        <taxon>Sordariomycetes</taxon>
        <taxon>Hypocreomycetidae</taxon>
        <taxon>Glomerellales</taxon>
        <taxon>Glomerellaceae</taxon>
        <taxon>Colletotrichum</taxon>
        <taxon>Colletotrichum spaethianum species complex</taxon>
    </lineage>
</organism>
<dbReference type="InterPro" id="IPR000210">
    <property type="entry name" value="BTB/POZ_dom"/>
</dbReference>
<dbReference type="Gene3D" id="3.30.710.10">
    <property type="entry name" value="Potassium Channel Kv1.1, Chain A"/>
    <property type="match status" value="1"/>
</dbReference>
<comment type="caution">
    <text evidence="2">The sequence shown here is derived from an EMBL/GenBank/DDBJ whole genome shotgun (WGS) entry which is preliminary data.</text>
</comment>
<dbReference type="EMBL" id="BPPX01000002">
    <property type="protein sequence ID" value="GJC78418.1"/>
    <property type="molecule type" value="Genomic_DNA"/>
</dbReference>
<evidence type="ECO:0000313" key="3">
    <source>
        <dbReference type="Proteomes" id="UP001055172"/>
    </source>
</evidence>
<reference evidence="2 3" key="1">
    <citation type="submission" date="2021-07" db="EMBL/GenBank/DDBJ databases">
        <title>Genome data of Colletotrichum spaethianum.</title>
        <authorList>
            <person name="Utami Y.D."/>
            <person name="Hiruma K."/>
        </authorList>
    </citation>
    <scope>NUCLEOTIDE SEQUENCE [LARGE SCALE GENOMIC DNA]</scope>
    <source>
        <strain evidence="2 3">MAFF 242679</strain>
    </source>
</reference>
<dbReference type="PANTHER" id="PTHR47843">
    <property type="entry name" value="BTB DOMAIN-CONTAINING PROTEIN-RELATED"/>
    <property type="match status" value="1"/>
</dbReference>
<dbReference type="AlphaFoldDB" id="A0AA37LNB6"/>
<keyword evidence="3" id="KW-1185">Reference proteome</keyword>
<dbReference type="SUPFAM" id="SSF54695">
    <property type="entry name" value="POZ domain"/>
    <property type="match status" value="1"/>
</dbReference>
<accession>A0AA37LNB6</accession>
<dbReference type="InterPro" id="IPR011333">
    <property type="entry name" value="SKP1/BTB/POZ_sf"/>
</dbReference>
<name>A0AA37LNB6_9PEZI</name>
<dbReference type="Pfam" id="PF00651">
    <property type="entry name" value="BTB"/>
    <property type="match status" value="1"/>
</dbReference>
<sequence length="256" mass="29643">MPPKRKRGMEDIIQSRIIKFIIDEDEVECNVHEATIANLSEPLRALVTNGMKESVEGRVVWEDVDMDTFTKLMQYAYEHDFSIIDNDEEPDDGILLSLKECVDNSLRSGVFVYEFAEKYFFDKDDSTSKNDEDETNQTVHHSYKHYMSHARLYILADRYAIRGLMNLSIQKIRRMLVNNPVKDELLATIWVLLEFIWPKTSSRDMLRELLLRYILANLYGAMGSPQAAIVFESTPGISAALMLLVPQRHWAPISIY</sequence>
<dbReference type="Proteomes" id="UP001055172">
    <property type="component" value="Unassembled WGS sequence"/>
</dbReference>
<proteinExistence type="predicted"/>
<feature type="domain" description="BTB" evidence="1">
    <location>
        <begin position="16"/>
        <end position="85"/>
    </location>
</feature>